<gene>
    <name evidence="4" type="ORF">ACH4OY_19295</name>
</gene>
<keyword evidence="2" id="KW-0472">Membrane</keyword>
<feature type="domain" description="Putative zinc-finger" evidence="3">
    <location>
        <begin position="3"/>
        <end position="37"/>
    </location>
</feature>
<evidence type="ECO:0000256" key="1">
    <source>
        <dbReference type="SAM" id="MobiDB-lite"/>
    </source>
</evidence>
<feature type="transmembrane region" description="Helical" evidence="2">
    <location>
        <begin position="150"/>
        <end position="168"/>
    </location>
</feature>
<comment type="caution">
    <text evidence="4">The sequence shown here is derived from an EMBL/GenBank/DDBJ whole genome shotgun (WGS) entry which is preliminary data.</text>
</comment>
<dbReference type="Pfam" id="PF13490">
    <property type="entry name" value="zf-HC2"/>
    <property type="match status" value="1"/>
</dbReference>
<organism evidence="4 5">
    <name type="scientific">Micromonospora rubida</name>
    <dbReference type="NCBI Taxonomy" id="2697657"/>
    <lineage>
        <taxon>Bacteria</taxon>
        <taxon>Bacillati</taxon>
        <taxon>Actinomycetota</taxon>
        <taxon>Actinomycetes</taxon>
        <taxon>Micromonosporales</taxon>
        <taxon>Micromonosporaceae</taxon>
        <taxon>Micromonospora</taxon>
    </lineage>
</organism>
<proteinExistence type="predicted"/>
<evidence type="ECO:0000313" key="5">
    <source>
        <dbReference type="Proteomes" id="UP001611075"/>
    </source>
</evidence>
<keyword evidence="5" id="KW-1185">Reference proteome</keyword>
<feature type="transmembrane region" description="Helical" evidence="2">
    <location>
        <begin position="86"/>
        <end position="107"/>
    </location>
</feature>
<reference evidence="4 5" key="1">
    <citation type="submission" date="2024-10" db="EMBL/GenBank/DDBJ databases">
        <title>The Natural Products Discovery Center: Release of the First 8490 Sequenced Strains for Exploring Actinobacteria Biosynthetic Diversity.</title>
        <authorList>
            <person name="Kalkreuter E."/>
            <person name="Kautsar S.A."/>
            <person name="Yang D."/>
            <person name="Bader C.D."/>
            <person name="Teijaro C.N."/>
            <person name="Fluegel L."/>
            <person name="Davis C.M."/>
            <person name="Simpson J.R."/>
            <person name="Lauterbach L."/>
            <person name="Steele A.D."/>
            <person name="Gui C."/>
            <person name="Meng S."/>
            <person name="Li G."/>
            <person name="Viehrig K."/>
            <person name="Ye F."/>
            <person name="Su P."/>
            <person name="Kiefer A.F."/>
            <person name="Nichols A."/>
            <person name="Cepeda A.J."/>
            <person name="Yan W."/>
            <person name="Fan B."/>
            <person name="Jiang Y."/>
            <person name="Adhikari A."/>
            <person name="Zheng C.-J."/>
            <person name="Schuster L."/>
            <person name="Cowan T.M."/>
            <person name="Smanski M.J."/>
            <person name="Chevrette M.G."/>
            <person name="De Carvalho L.P.S."/>
            <person name="Shen B."/>
        </authorList>
    </citation>
    <scope>NUCLEOTIDE SEQUENCE [LARGE SCALE GENOMIC DNA]</scope>
    <source>
        <strain evidence="4 5">NPDC021253</strain>
    </source>
</reference>
<keyword evidence="2" id="KW-0812">Transmembrane</keyword>
<feature type="region of interest" description="Disordered" evidence="1">
    <location>
        <begin position="202"/>
        <end position="249"/>
    </location>
</feature>
<dbReference type="EMBL" id="JBIRPU010000013">
    <property type="protein sequence ID" value="MFI0794811.1"/>
    <property type="molecule type" value="Genomic_DNA"/>
</dbReference>
<evidence type="ECO:0000259" key="3">
    <source>
        <dbReference type="Pfam" id="PF13490"/>
    </source>
</evidence>
<evidence type="ECO:0000256" key="2">
    <source>
        <dbReference type="SAM" id="Phobius"/>
    </source>
</evidence>
<sequence length="249" mass="26266">MRCEQWREILSAQLDGEETPAEQAAADGHLDTCGDCRAWFDTAAAVTRRARTRVVSPVPDLADAVLAAVPAGASPRRWTPAWQGRLVAGLRAALGLVGAVQLVLGLAQVGRGAVVAHAAGQHLWHESAAWNVAVGAGFLFVAARRFPPAGVLPMLSAFVATLVLLSVNDLMTGQVAASRLVSHGFLVVGWVLTVLLSRPPLRPGGPSPGQGRSRGSRWRVEPDQSEQPAPLRLVPPQPYAAQASDRRAA</sequence>
<keyword evidence="2" id="KW-1133">Transmembrane helix</keyword>
<protein>
    <submittedName>
        <fullName evidence="4">Zf-HC2 domain-containing protein</fullName>
    </submittedName>
</protein>
<dbReference type="RefSeq" id="WP_396681454.1">
    <property type="nucleotide sequence ID" value="NZ_JBIRPU010000013.1"/>
</dbReference>
<evidence type="ECO:0000313" key="4">
    <source>
        <dbReference type="EMBL" id="MFI0794811.1"/>
    </source>
</evidence>
<dbReference type="Proteomes" id="UP001611075">
    <property type="component" value="Unassembled WGS sequence"/>
</dbReference>
<dbReference type="InterPro" id="IPR027383">
    <property type="entry name" value="Znf_put"/>
</dbReference>
<accession>A0ABW7SM92</accession>
<name>A0ABW7SM92_9ACTN</name>
<feature type="transmembrane region" description="Helical" evidence="2">
    <location>
        <begin position="180"/>
        <end position="197"/>
    </location>
</feature>